<dbReference type="EMBL" id="JAVRQI010000035">
    <property type="protein sequence ID" value="MDT1064759.1"/>
    <property type="molecule type" value="Genomic_DNA"/>
</dbReference>
<accession>A0ABU3EKG6</accession>
<proteinExistence type="predicted"/>
<comment type="caution">
    <text evidence="1">The sequence shown here is derived from an EMBL/GenBank/DDBJ whole genome shotgun (WGS) entry which is preliminary data.</text>
</comment>
<dbReference type="CDD" id="cd00085">
    <property type="entry name" value="HNHc"/>
    <property type="match status" value="1"/>
</dbReference>
<gene>
    <name evidence="1" type="ORF">RM190_23085</name>
</gene>
<dbReference type="RefSeq" id="WP_311761839.1">
    <property type="nucleotide sequence ID" value="NZ_JAVRQI010000035.1"/>
</dbReference>
<dbReference type="GO" id="GO:0004519">
    <property type="term" value="F:endonuclease activity"/>
    <property type="evidence" value="ECO:0007669"/>
    <property type="project" value="UniProtKB-KW"/>
</dbReference>
<evidence type="ECO:0000313" key="2">
    <source>
        <dbReference type="Proteomes" id="UP001251085"/>
    </source>
</evidence>
<organism evidence="1 2">
    <name type="scientific">Paracoccus broussonetiae</name>
    <dbReference type="NCBI Taxonomy" id="3075834"/>
    <lineage>
        <taxon>Bacteria</taxon>
        <taxon>Pseudomonadati</taxon>
        <taxon>Pseudomonadota</taxon>
        <taxon>Alphaproteobacteria</taxon>
        <taxon>Rhodobacterales</taxon>
        <taxon>Paracoccaceae</taxon>
        <taxon>Paracoccus</taxon>
    </lineage>
</organism>
<dbReference type="Gene3D" id="1.10.30.50">
    <property type="match status" value="1"/>
</dbReference>
<name>A0ABU3EKG6_9RHOB</name>
<protein>
    <submittedName>
        <fullName evidence="1">HNH endonuclease</fullName>
    </submittedName>
</protein>
<reference evidence="2" key="1">
    <citation type="submission" date="2023-07" db="EMBL/GenBank/DDBJ databases">
        <title>Characterization of two Paracoccaceae strains isolated from Phycosphere and proposal of Xinfangfangia lacusdiani sp. nov.</title>
        <authorList>
            <person name="Deng Y."/>
            <person name="Zhang Y.Q."/>
        </authorList>
    </citation>
    <scope>NUCLEOTIDE SEQUENCE [LARGE SCALE GENOMIC DNA]</scope>
    <source>
        <strain evidence="2">CPCC 101403</strain>
    </source>
</reference>
<keyword evidence="1" id="KW-0540">Nuclease</keyword>
<sequence length="180" mass="20275">MKAASIKKYLRPSTIMGRKSTFANAFASALAPFDAYDQEAVSKAIRDLGQDPDGDLKCVYCGADAATWDHVFNRVVKGEFSGHGHRIRNLVPCCRTCNESKGQKAWQDFLEIRNPSDKSERASRLAEFLREDDIKSIGTAVMRHEVTDEMKRFLEIRTKIFELMAEADRLAADIRDKAKG</sequence>
<dbReference type="Proteomes" id="UP001251085">
    <property type="component" value="Unassembled WGS sequence"/>
</dbReference>
<dbReference type="InterPro" id="IPR003615">
    <property type="entry name" value="HNH_nuc"/>
</dbReference>
<keyword evidence="1" id="KW-0378">Hydrolase</keyword>
<evidence type="ECO:0000313" key="1">
    <source>
        <dbReference type="EMBL" id="MDT1064759.1"/>
    </source>
</evidence>
<keyword evidence="2" id="KW-1185">Reference proteome</keyword>
<keyword evidence="1" id="KW-0255">Endonuclease</keyword>